<keyword evidence="4" id="KW-0964">Secreted</keyword>
<dbReference type="SMART" id="SM00248">
    <property type="entry name" value="ANK"/>
    <property type="match status" value="4"/>
</dbReference>
<feature type="compositionally biased region" description="Basic and acidic residues" evidence="17">
    <location>
        <begin position="91"/>
        <end position="102"/>
    </location>
</feature>
<dbReference type="GO" id="GO:0090729">
    <property type="term" value="F:toxin activity"/>
    <property type="evidence" value="ECO:0007669"/>
    <property type="project" value="UniProtKB-KW"/>
</dbReference>
<keyword evidence="6" id="KW-0800">Toxin</keyword>
<dbReference type="GO" id="GO:0044231">
    <property type="term" value="C:host cell presynaptic membrane"/>
    <property type="evidence" value="ECO:0007669"/>
    <property type="project" value="UniProtKB-KW"/>
</dbReference>
<dbReference type="Proteomes" id="UP001054837">
    <property type="component" value="Unassembled WGS sequence"/>
</dbReference>
<dbReference type="PROSITE" id="PS50088">
    <property type="entry name" value="ANK_REPEAT"/>
    <property type="match status" value="2"/>
</dbReference>
<evidence type="ECO:0000256" key="10">
    <source>
        <dbReference type="ARBA" id="ARBA00023043"/>
    </source>
</evidence>
<feature type="region of interest" description="Disordered" evidence="17">
    <location>
        <begin position="1"/>
        <end position="124"/>
    </location>
</feature>
<dbReference type="GO" id="GO:0006887">
    <property type="term" value="P:exocytosis"/>
    <property type="evidence" value="ECO:0007669"/>
    <property type="project" value="UniProtKB-KW"/>
</dbReference>
<comment type="similarity">
    <text evidence="13">Belongs to the cationic peptide 01 (latrotoxin) family. 03 (alpha-latrotoxin) subfamily.</text>
</comment>
<dbReference type="PANTHER" id="PTHR24198">
    <property type="entry name" value="ANKYRIN REPEAT AND PROTEIN KINASE DOMAIN-CONTAINING PROTEIN"/>
    <property type="match status" value="1"/>
</dbReference>
<feature type="repeat" description="ANK" evidence="16">
    <location>
        <begin position="215"/>
        <end position="247"/>
    </location>
</feature>
<dbReference type="Pfam" id="PF13637">
    <property type="entry name" value="Ank_4"/>
    <property type="match status" value="1"/>
</dbReference>
<keyword evidence="7" id="KW-0528">Neurotoxin</keyword>
<evidence type="ECO:0000256" key="17">
    <source>
        <dbReference type="SAM" id="MobiDB-lite"/>
    </source>
</evidence>
<protein>
    <recommendedName>
        <fullName evidence="15">Alpha-latrotoxin</fullName>
    </recommendedName>
</protein>
<evidence type="ECO:0000313" key="18">
    <source>
        <dbReference type="EMBL" id="GIX88982.1"/>
    </source>
</evidence>
<feature type="compositionally biased region" description="Basic and acidic residues" evidence="17">
    <location>
        <begin position="109"/>
        <end position="120"/>
    </location>
</feature>
<feature type="repeat" description="ANK" evidence="16">
    <location>
        <begin position="182"/>
        <end position="214"/>
    </location>
</feature>
<name>A0AAV4NVR4_9ARAC</name>
<keyword evidence="5" id="KW-1052">Target cell membrane</keyword>
<evidence type="ECO:0000256" key="3">
    <source>
        <dbReference type="ARBA" id="ARBA00022483"/>
    </source>
</evidence>
<proteinExistence type="inferred from homology"/>
<sequence length="311" mass="35188">MSEKLDSDSNNAANTEMIENNDETKTECKKQEYVENEGEDDNSENLARDESEPISNDENVERQDNEQDDCELSVDRQDSSENLDSKSSVETIKKQFSNEEVQRQSSVESKGRQSSVEEKSQSAWSYSQWSENYESLDDERPIEDLNGDPEKLILWAAEKNELETMRKLLEEDPTLVNARDNDLYTPLHRASYSNNVEVIKMLLSYDADISSKTTDGWEALHCACKWDSVEAVSLLIQNGANVNAQTKGHITPLHLAASNASGRRTLELLLWQPYIDPNIKNDAGDTAYDIAYRTGPLGALFEILEESVNIY</sequence>
<evidence type="ECO:0000256" key="11">
    <source>
        <dbReference type="ARBA" id="ARBA00023136"/>
    </source>
</evidence>
<dbReference type="EMBL" id="BPLQ01002116">
    <property type="protein sequence ID" value="GIX88982.1"/>
    <property type="molecule type" value="Genomic_DNA"/>
</dbReference>
<reference evidence="18 19" key="1">
    <citation type="submission" date="2021-06" db="EMBL/GenBank/DDBJ databases">
        <title>Caerostris darwini draft genome.</title>
        <authorList>
            <person name="Kono N."/>
            <person name="Arakawa K."/>
        </authorList>
    </citation>
    <scope>NUCLEOTIDE SEQUENCE [LARGE SCALE GENOMIC DNA]</scope>
</reference>
<dbReference type="SUPFAM" id="SSF48403">
    <property type="entry name" value="Ankyrin repeat"/>
    <property type="match status" value="1"/>
</dbReference>
<keyword evidence="12" id="KW-1053">Target membrane</keyword>
<evidence type="ECO:0000256" key="7">
    <source>
        <dbReference type="ARBA" id="ARBA00022699"/>
    </source>
</evidence>
<comment type="subcellular location">
    <subcellularLocation>
        <location evidence="2">Secreted</location>
    </subcellularLocation>
    <subcellularLocation>
        <location evidence="1">Target cell membrane</location>
    </subcellularLocation>
</comment>
<evidence type="ECO:0000256" key="6">
    <source>
        <dbReference type="ARBA" id="ARBA00022656"/>
    </source>
</evidence>
<evidence type="ECO:0000256" key="13">
    <source>
        <dbReference type="ARBA" id="ARBA00049657"/>
    </source>
</evidence>
<dbReference type="GO" id="GO:0044218">
    <property type="term" value="C:other organism cell membrane"/>
    <property type="evidence" value="ECO:0007669"/>
    <property type="project" value="UniProtKB-KW"/>
</dbReference>
<comment type="caution">
    <text evidence="18">The sequence shown here is derived from an EMBL/GenBank/DDBJ whole genome shotgun (WGS) entry which is preliminary data.</text>
</comment>
<accession>A0AAV4NVR4</accession>
<feature type="compositionally biased region" description="Polar residues" evidence="17">
    <location>
        <begin position="80"/>
        <end position="90"/>
    </location>
</feature>
<dbReference type="PRINTS" id="PR01415">
    <property type="entry name" value="ANKYRIN"/>
</dbReference>
<evidence type="ECO:0000256" key="1">
    <source>
        <dbReference type="ARBA" id="ARBA00004175"/>
    </source>
</evidence>
<feature type="compositionally biased region" description="Acidic residues" evidence="17">
    <location>
        <begin position="34"/>
        <end position="43"/>
    </location>
</feature>
<keyword evidence="9" id="KW-0638">Presynaptic neurotoxin</keyword>
<dbReference type="PANTHER" id="PTHR24198:SF165">
    <property type="entry name" value="ANKYRIN REPEAT-CONTAINING PROTEIN-RELATED"/>
    <property type="match status" value="1"/>
</dbReference>
<evidence type="ECO:0000256" key="8">
    <source>
        <dbReference type="ARBA" id="ARBA00022737"/>
    </source>
</evidence>
<comment type="subunit">
    <text evidence="14">Homotetramer in membranes.</text>
</comment>
<keyword evidence="11" id="KW-0472">Membrane</keyword>
<evidence type="ECO:0000256" key="4">
    <source>
        <dbReference type="ARBA" id="ARBA00022525"/>
    </source>
</evidence>
<evidence type="ECO:0000256" key="12">
    <source>
        <dbReference type="ARBA" id="ARBA00023298"/>
    </source>
</evidence>
<feature type="compositionally biased region" description="Basic and acidic residues" evidence="17">
    <location>
        <begin position="22"/>
        <end position="33"/>
    </location>
</feature>
<feature type="compositionally biased region" description="Polar residues" evidence="17">
    <location>
        <begin position="8"/>
        <end position="18"/>
    </location>
</feature>
<dbReference type="GO" id="GO:0005576">
    <property type="term" value="C:extracellular region"/>
    <property type="evidence" value="ECO:0007669"/>
    <property type="project" value="UniProtKB-SubCell"/>
</dbReference>
<keyword evidence="19" id="KW-1185">Reference proteome</keyword>
<evidence type="ECO:0000256" key="16">
    <source>
        <dbReference type="PROSITE-ProRule" id="PRU00023"/>
    </source>
</evidence>
<evidence type="ECO:0000313" key="19">
    <source>
        <dbReference type="Proteomes" id="UP001054837"/>
    </source>
</evidence>
<evidence type="ECO:0000256" key="15">
    <source>
        <dbReference type="ARBA" id="ARBA00049811"/>
    </source>
</evidence>
<evidence type="ECO:0000256" key="9">
    <source>
        <dbReference type="ARBA" id="ARBA00023028"/>
    </source>
</evidence>
<gene>
    <name evidence="18" type="primary">ANKRD49</name>
    <name evidence="18" type="ORF">CDAR_421081</name>
</gene>
<dbReference type="AlphaFoldDB" id="A0AAV4NVR4"/>
<dbReference type="Gene3D" id="1.25.40.20">
    <property type="entry name" value="Ankyrin repeat-containing domain"/>
    <property type="match status" value="1"/>
</dbReference>
<dbReference type="InterPro" id="IPR036770">
    <property type="entry name" value="Ankyrin_rpt-contain_sf"/>
</dbReference>
<evidence type="ECO:0000256" key="2">
    <source>
        <dbReference type="ARBA" id="ARBA00004613"/>
    </source>
</evidence>
<dbReference type="InterPro" id="IPR002110">
    <property type="entry name" value="Ankyrin_rpt"/>
</dbReference>
<dbReference type="Pfam" id="PF12796">
    <property type="entry name" value="Ank_2"/>
    <property type="match status" value="1"/>
</dbReference>
<evidence type="ECO:0000256" key="14">
    <source>
        <dbReference type="ARBA" id="ARBA00049715"/>
    </source>
</evidence>
<evidence type="ECO:0000256" key="5">
    <source>
        <dbReference type="ARBA" id="ARBA00022537"/>
    </source>
</evidence>
<dbReference type="PROSITE" id="PS50297">
    <property type="entry name" value="ANK_REP_REGION"/>
    <property type="match status" value="2"/>
</dbReference>
<organism evidence="18 19">
    <name type="scientific">Caerostris darwini</name>
    <dbReference type="NCBI Taxonomy" id="1538125"/>
    <lineage>
        <taxon>Eukaryota</taxon>
        <taxon>Metazoa</taxon>
        <taxon>Ecdysozoa</taxon>
        <taxon>Arthropoda</taxon>
        <taxon>Chelicerata</taxon>
        <taxon>Arachnida</taxon>
        <taxon>Araneae</taxon>
        <taxon>Araneomorphae</taxon>
        <taxon>Entelegynae</taxon>
        <taxon>Araneoidea</taxon>
        <taxon>Araneidae</taxon>
        <taxon>Caerostris</taxon>
    </lineage>
</organism>
<keyword evidence="8" id="KW-0677">Repeat</keyword>
<keyword evidence="3" id="KW-0268">Exocytosis</keyword>
<keyword evidence="10 16" id="KW-0040">ANK repeat</keyword>